<protein>
    <submittedName>
        <fullName evidence="1">Uncharacterized protein</fullName>
    </submittedName>
</protein>
<evidence type="ECO:0000313" key="1">
    <source>
        <dbReference type="EMBL" id="KAK9986815.1"/>
    </source>
</evidence>
<dbReference type="Proteomes" id="UP001459277">
    <property type="component" value="Unassembled WGS sequence"/>
</dbReference>
<accession>A0AAW2BPM6</accession>
<evidence type="ECO:0000313" key="2">
    <source>
        <dbReference type="Proteomes" id="UP001459277"/>
    </source>
</evidence>
<organism evidence="1 2">
    <name type="scientific">Lithocarpus litseifolius</name>
    <dbReference type="NCBI Taxonomy" id="425828"/>
    <lineage>
        <taxon>Eukaryota</taxon>
        <taxon>Viridiplantae</taxon>
        <taxon>Streptophyta</taxon>
        <taxon>Embryophyta</taxon>
        <taxon>Tracheophyta</taxon>
        <taxon>Spermatophyta</taxon>
        <taxon>Magnoliopsida</taxon>
        <taxon>eudicotyledons</taxon>
        <taxon>Gunneridae</taxon>
        <taxon>Pentapetalae</taxon>
        <taxon>rosids</taxon>
        <taxon>fabids</taxon>
        <taxon>Fagales</taxon>
        <taxon>Fagaceae</taxon>
        <taxon>Lithocarpus</taxon>
    </lineage>
</organism>
<proteinExistence type="predicted"/>
<name>A0AAW2BPM6_9ROSI</name>
<gene>
    <name evidence="1" type="ORF">SO802_031766</name>
</gene>
<keyword evidence="2" id="KW-1185">Reference proteome</keyword>
<reference evidence="1 2" key="1">
    <citation type="submission" date="2024-01" db="EMBL/GenBank/DDBJ databases">
        <title>A telomere-to-telomere, gap-free genome of sweet tea (Lithocarpus litseifolius).</title>
        <authorList>
            <person name="Zhou J."/>
        </authorList>
    </citation>
    <scope>NUCLEOTIDE SEQUENCE [LARGE SCALE GENOMIC DNA]</scope>
    <source>
        <strain evidence="1">Zhou-2022a</strain>
        <tissue evidence="1">Leaf</tissue>
    </source>
</reference>
<sequence>MIWGDVCGEFGALILGDLLNDHEGDDGRWDELWWIGWVREINGGCVSYEVATWLCERVRTKAYQVPCCTDAWESHCREDDLALTRGR</sequence>
<dbReference type="EMBL" id="JAZDWU010000011">
    <property type="protein sequence ID" value="KAK9986815.1"/>
    <property type="molecule type" value="Genomic_DNA"/>
</dbReference>
<dbReference type="AlphaFoldDB" id="A0AAW2BPM6"/>
<comment type="caution">
    <text evidence="1">The sequence shown here is derived from an EMBL/GenBank/DDBJ whole genome shotgun (WGS) entry which is preliminary data.</text>
</comment>